<dbReference type="GeneID" id="62235243"/>
<dbReference type="EMBL" id="RCSX01000022">
    <property type="protein sequence ID" value="KAF7921623.1"/>
    <property type="molecule type" value="Genomic_DNA"/>
</dbReference>
<feature type="compositionally biased region" description="Polar residues" evidence="1">
    <location>
        <begin position="103"/>
        <end position="115"/>
    </location>
</feature>
<organism evidence="2 3">
    <name type="scientific">Botrytis deweyae</name>
    <dbReference type="NCBI Taxonomy" id="2478750"/>
    <lineage>
        <taxon>Eukaryota</taxon>
        <taxon>Fungi</taxon>
        <taxon>Dikarya</taxon>
        <taxon>Ascomycota</taxon>
        <taxon>Pezizomycotina</taxon>
        <taxon>Leotiomycetes</taxon>
        <taxon>Helotiales</taxon>
        <taxon>Sclerotiniaceae</taxon>
        <taxon>Botrytis</taxon>
    </lineage>
</organism>
<evidence type="ECO:0000313" key="2">
    <source>
        <dbReference type="EMBL" id="KAF7921623.1"/>
    </source>
</evidence>
<dbReference type="Proteomes" id="UP000783213">
    <property type="component" value="Unassembled WGS sequence"/>
</dbReference>
<sequence>MENNNSTLSSMFTFSDCTAAIGRQYSRLCGSSRSYTDDLESSGRSPDRRRSSPPPTSRHDTRGPDSRGPSIRHPHPPVSSQAQPYHRPYPDGGSRTENRTAHHSMQLSRYQQDTHQPMKYPIPSPSTHRTSANPRGFATSSRLSSSSSQIPRRPNSSQPRVLTSKIHSHGTQDTGARLNLTTLGPNSYAHVSPDVSTRPGTAGSVANYQPDSSRYGKEHV</sequence>
<reference evidence="2 3" key="1">
    <citation type="journal article" date="2020" name="Genome Biol. Evol.">
        <title>Comparative genomics of Sclerotiniaceae.</title>
        <authorList>
            <person name="Valero Jimenez C.A."/>
            <person name="Steentjes M."/>
            <person name="Scholten O.E."/>
            <person name="Van Kan J.A.L."/>
        </authorList>
    </citation>
    <scope>NUCLEOTIDE SEQUENCE [LARGE SCALE GENOMIC DNA]</scope>
    <source>
        <strain evidence="2 3">B1</strain>
    </source>
</reference>
<dbReference type="RefSeq" id="XP_038807552.1">
    <property type="nucleotide sequence ID" value="XM_038956093.1"/>
</dbReference>
<proteinExistence type="predicted"/>
<evidence type="ECO:0000256" key="1">
    <source>
        <dbReference type="SAM" id="MobiDB-lite"/>
    </source>
</evidence>
<comment type="caution">
    <text evidence="2">The sequence shown here is derived from an EMBL/GenBank/DDBJ whole genome shotgun (WGS) entry which is preliminary data.</text>
</comment>
<name>A0ABQ7IEB7_9HELO</name>
<accession>A0ABQ7IEB7</accession>
<feature type="compositionally biased region" description="Polar residues" evidence="1">
    <location>
        <begin position="194"/>
        <end position="212"/>
    </location>
</feature>
<feature type="region of interest" description="Disordered" evidence="1">
    <location>
        <begin position="30"/>
        <end position="220"/>
    </location>
</feature>
<gene>
    <name evidence="2" type="ORF">EAE98_008470</name>
</gene>
<feature type="compositionally biased region" description="Low complexity" evidence="1">
    <location>
        <begin position="140"/>
        <end position="160"/>
    </location>
</feature>
<keyword evidence="3" id="KW-1185">Reference proteome</keyword>
<feature type="compositionally biased region" description="Polar residues" evidence="1">
    <location>
        <begin position="169"/>
        <end position="185"/>
    </location>
</feature>
<evidence type="ECO:0000313" key="3">
    <source>
        <dbReference type="Proteomes" id="UP000783213"/>
    </source>
</evidence>
<protein>
    <submittedName>
        <fullName evidence="2">Uncharacterized protein</fullName>
    </submittedName>
</protein>